<organism evidence="6">
    <name type="scientific">Mytilinidion resinicola</name>
    <dbReference type="NCBI Taxonomy" id="574789"/>
    <lineage>
        <taxon>Eukaryota</taxon>
        <taxon>Fungi</taxon>
        <taxon>Dikarya</taxon>
        <taxon>Ascomycota</taxon>
        <taxon>Pezizomycotina</taxon>
        <taxon>Dothideomycetes</taxon>
        <taxon>Pleosporomycetidae</taxon>
        <taxon>Mytilinidiales</taxon>
        <taxon>Mytilinidiaceae</taxon>
        <taxon>Mytilinidion</taxon>
    </lineage>
</organism>
<feature type="binding site" description="axial binding residue" evidence="4">
    <location>
        <position position="365"/>
    </location>
    <ligand>
        <name>heme</name>
        <dbReference type="ChEBI" id="CHEBI:30413"/>
    </ligand>
    <ligandPart>
        <name>Fe</name>
        <dbReference type="ChEBI" id="CHEBI:18248"/>
    </ligandPart>
</feature>
<dbReference type="Pfam" id="PF00067">
    <property type="entry name" value="p450"/>
    <property type="match status" value="1"/>
</dbReference>
<evidence type="ECO:0000256" key="4">
    <source>
        <dbReference type="PIRSR" id="PIRSR602401-1"/>
    </source>
</evidence>
<evidence type="ECO:0000313" key="7">
    <source>
        <dbReference type="Proteomes" id="UP000504636"/>
    </source>
</evidence>
<dbReference type="GeneID" id="54457235"/>
<evidence type="ECO:0000256" key="2">
    <source>
        <dbReference type="ARBA" id="ARBA00022723"/>
    </source>
</evidence>
<reference evidence="8" key="2">
    <citation type="submission" date="2020-04" db="EMBL/GenBank/DDBJ databases">
        <authorList>
            <consortium name="NCBI Genome Project"/>
        </authorList>
    </citation>
    <scope>NUCLEOTIDE SEQUENCE</scope>
    <source>
        <strain evidence="8">CBS 304.34</strain>
    </source>
</reference>
<dbReference type="PANTHER" id="PTHR24305">
    <property type="entry name" value="CYTOCHROME P450"/>
    <property type="match status" value="1"/>
</dbReference>
<evidence type="ECO:0000313" key="6">
    <source>
        <dbReference type="EMBL" id="KAF2801348.1"/>
    </source>
</evidence>
<proteinExistence type="inferred from homology"/>
<sequence>NIFFHPLSKVPGPRAWSASRLPYAHALFRGAMIPDLQKLRRRYGPILRTAPDEVTFAHPKAWADIFQPRPRQQQYLKDSLWWGALRTQEPIVLQYVSLSIERLREPTPADSPEGTVINIFPWLNYTKFDIFGDLAFGESFGCLQDSKYHPWIALIFNSIKAIAFLSAVKFFPLPLIPRVLAHAFSDKALREREQHQGLAVEKVDRRLAVEHDGGKKEMSREENYSNLNLIILAGSETSAAAISGCTYHLAVNADIRRQVEGMIRAEKDITFESTSNMEFLDVVIHESMRKYPSQPIFTPRVAPTGVAADSANGDDGGNIPTGRLQLKAKFSRPDSFDPSRWLGNPGCGNGRRAVFKPFSVGHRNCIGKH</sequence>
<dbReference type="RefSeq" id="XP_033568312.1">
    <property type="nucleotide sequence ID" value="XM_033716342.1"/>
</dbReference>
<keyword evidence="3 4" id="KW-0408">Iron</keyword>
<dbReference type="PANTHER" id="PTHR24305:SF199">
    <property type="entry name" value="P450, PUTATIVE (EUROFUNG)-RELATED"/>
    <property type="match status" value="1"/>
</dbReference>
<keyword evidence="5" id="KW-0560">Oxidoreductase</keyword>
<dbReference type="InterPro" id="IPR002401">
    <property type="entry name" value="Cyt_P450_E_grp-I"/>
</dbReference>
<dbReference type="InterPro" id="IPR050121">
    <property type="entry name" value="Cytochrome_P450_monoxygenase"/>
</dbReference>
<evidence type="ECO:0000313" key="8">
    <source>
        <dbReference type="RefSeq" id="XP_033568312.1"/>
    </source>
</evidence>
<evidence type="ECO:0000256" key="5">
    <source>
        <dbReference type="RuleBase" id="RU000461"/>
    </source>
</evidence>
<dbReference type="PRINTS" id="PR00385">
    <property type="entry name" value="P450"/>
</dbReference>
<dbReference type="GO" id="GO:0020037">
    <property type="term" value="F:heme binding"/>
    <property type="evidence" value="ECO:0007669"/>
    <property type="project" value="InterPro"/>
</dbReference>
<reference evidence="8" key="3">
    <citation type="submission" date="2025-04" db="UniProtKB">
        <authorList>
            <consortium name="RefSeq"/>
        </authorList>
    </citation>
    <scope>IDENTIFICATION</scope>
    <source>
        <strain evidence="8">CBS 304.34</strain>
    </source>
</reference>
<dbReference type="OrthoDB" id="1470350at2759"/>
<dbReference type="GO" id="GO:0004497">
    <property type="term" value="F:monooxygenase activity"/>
    <property type="evidence" value="ECO:0007669"/>
    <property type="project" value="UniProtKB-KW"/>
</dbReference>
<protein>
    <submittedName>
        <fullName evidence="6 8">Cytochrome P450</fullName>
    </submittedName>
</protein>
<accession>A0A6A6XYJ1</accession>
<dbReference type="Gene3D" id="1.10.630.10">
    <property type="entry name" value="Cytochrome P450"/>
    <property type="match status" value="1"/>
</dbReference>
<comment type="cofactor">
    <cofactor evidence="1 4">
        <name>heme</name>
        <dbReference type="ChEBI" id="CHEBI:30413"/>
    </cofactor>
</comment>
<gene>
    <name evidence="6 8" type="ORF">BDZ99DRAFT_403447</name>
</gene>
<dbReference type="SUPFAM" id="SSF48264">
    <property type="entry name" value="Cytochrome P450"/>
    <property type="match status" value="1"/>
</dbReference>
<dbReference type="AlphaFoldDB" id="A0A6A6XYJ1"/>
<dbReference type="PRINTS" id="PR00463">
    <property type="entry name" value="EP450I"/>
</dbReference>
<keyword evidence="4 5" id="KW-0349">Heme</keyword>
<dbReference type="InterPro" id="IPR017972">
    <property type="entry name" value="Cyt_P450_CS"/>
</dbReference>
<dbReference type="EMBL" id="MU003731">
    <property type="protein sequence ID" value="KAF2801348.1"/>
    <property type="molecule type" value="Genomic_DNA"/>
</dbReference>
<dbReference type="InterPro" id="IPR001128">
    <property type="entry name" value="Cyt_P450"/>
</dbReference>
<name>A0A6A6XYJ1_9PEZI</name>
<dbReference type="GO" id="GO:0016705">
    <property type="term" value="F:oxidoreductase activity, acting on paired donors, with incorporation or reduction of molecular oxygen"/>
    <property type="evidence" value="ECO:0007669"/>
    <property type="project" value="InterPro"/>
</dbReference>
<keyword evidence="5" id="KW-0503">Monooxygenase</keyword>
<keyword evidence="7" id="KW-1185">Reference proteome</keyword>
<reference evidence="6 8" key="1">
    <citation type="journal article" date="2020" name="Stud. Mycol.">
        <title>101 Dothideomycetes genomes: a test case for predicting lifestyles and emergence of pathogens.</title>
        <authorList>
            <person name="Haridas S."/>
            <person name="Albert R."/>
            <person name="Binder M."/>
            <person name="Bloem J."/>
            <person name="Labutti K."/>
            <person name="Salamov A."/>
            <person name="Andreopoulos B."/>
            <person name="Baker S."/>
            <person name="Barry K."/>
            <person name="Bills G."/>
            <person name="Bluhm B."/>
            <person name="Cannon C."/>
            <person name="Castanera R."/>
            <person name="Culley D."/>
            <person name="Daum C."/>
            <person name="Ezra D."/>
            <person name="Gonzalez J."/>
            <person name="Henrissat B."/>
            <person name="Kuo A."/>
            <person name="Liang C."/>
            <person name="Lipzen A."/>
            <person name="Lutzoni F."/>
            <person name="Magnuson J."/>
            <person name="Mondo S."/>
            <person name="Nolan M."/>
            <person name="Ohm R."/>
            <person name="Pangilinan J."/>
            <person name="Park H.-J."/>
            <person name="Ramirez L."/>
            <person name="Alfaro M."/>
            <person name="Sun H."/>
            <person name="Tritt A."/>
            <person name="Yoshinaga Y."/>
            <person name="Zwiers L.-H."/>
            <person name="Turgeon B."/>
            <person name="Goodwin S."/>
            <person name="Spatafora J."/>
            <person name="Crous P."/>
            <person name="Grigoriev I."/>
        </authorList>
    </citation>
    <scope>NUCLEOTIDE SEQUENCE</scope>
    <source>
        <strain evidence="6 8">CBS 304.34</strain>
    </source>
</reference>
<keyword evidence="2 4" id="KW-0479">Metal-binding</keyword>
<dbReference type="Proteomes" id="UP000504636">
    <property type="component" value="Unplaced"/>
</dbReference>
<feature type="non-terminal residue" evidence="6">
    <location>
        <position position="1"/>
    </location>
</feature>
<evidence type="ECO:0000256" key="3">
    <source>
        <dbReference type="ARBA" id="ARBA00023004"/>
    </source>
</evidence>
<evidence type="ECO:0000256" key="1">
    <source>
        <dbReference type="ARBA" id="ARBA00001971"/>
    </source>
</evidence>
<comment type="similarity">
    <text evidence="5">Belongs to the cytochrome P450 family.</text>
</comment>
<dbReference type="GO" id="GO:0005506">
    <property type="term" value="F:iron ion binding"/>
    <property type="evidence" value="ECO:0007669"/>
    <property type="project" value="InterPro"/>
</dbReference>
<dbReference type="InterPro" id="IPR036396">
    <property type="entry name" value="Cyt_P450_sf"/>
</dbReference>
<dbReference type="PROSITE" id="PS00086">
    <property type="entry name" value="CYTOCHROME_P450"/>
    <property type="match status" value="1"/>
</dbReference>